<dbReference type="EMBL" id="JARIHO010000035">
    <property type="protein sequence ID" value="KAJ7331521.1"/>
    <property type="molecule type" value="Genomic_DNA"/>
</dbReference>
<proteinExistence type="predicted"/>
<organism evidence="2 3">
    <name type="scientific">Mycena albidolilacea</name>
    <dbReference type="NCBI Taxonomy" id="1033008"/>
    <lineage>
        <taxon>Eukaryota</taxon>
        <taxon>Fungi</taxon>
        <taxon>Dikarya</taxon>
        <taxon>Basidiomycota</taxon>
        <taxon>Agaricomycotina</taxon>
        <taxon>Agaricomycetes</taxon>
        <taxon>Agaricomycetidae</taxon>
        <taxon>Agaricales</taxon>
        <taxon>Marasmiineae</taxon>
        <taxon>Mycenaceae</taxon>
        <taxon>Mycena</taxon>
    </lineage>
</organism>
<keyword evidence="3" id="KW-1185">Reference proteome</keyword>
<dbReference type="AlphaFoldDB" id="A0AAD6ZPA2"/>
<gene>
    <name evidence="2" type="ORF">DFH08DRAFT_814832</name>
</gene>
<protein>
    <submittedName>
        <fullName evidence="2">Uncharacterized protein</fullName>
    </submittedName>
</protein>
<sequence length="592" mass="65137">MFEAGETIPSGEIKSYRDFAFPPALGDPTDSPFFSVENASTWITSHGYQLYLQHNDSDKPAEEERSSVLVDSKDGSVVRIWGVRVKQKKSGEKSEMCRVGVKYGWRAWKVFTGDVLTVEHSGHWSRRSWWFGGPVYRKFGVSDAHTTKMLGDHFLGHLFFDLDNTDAWMSPVAFQAYMNTVYGPFDEYRTQNSTPFSSRPPSRAGSSASSRAPSRGDSGFSAAGSRSSSRASFVAASRTPSSRAPSPFNSSVIFISDSDSDNFPATDSAASTVPKIEPGSASPLSIHPTGSSHRIGRNGKEKAATSKIQLTRQEAVDEIIQISMIPSTWTVPRIPAAYLVDLSNTLHSLKVGNRTLTIDRFIRTEMNLKIQDQDSWGGSSGHSVGDSDAAGFLPALTMAIKCRRAHLKCKGVYTCEFIDPTLFAGCERYEPDPAATQALWKHELDANEREAASVPGIISRLQLTPSSSFYNRIMSSKCKVQCDGVPVFKHLSGGAVYGKQFFIGCSKWTRALKFEHRYLPIPSNVDEDTLRIAMENGGQLPTAPTVNEMCALTVHPRIGKRLKMCRCHLTISDLVHDVTGAVLEQFGTMIQN</sequence>
<feature type="region of interest" description="Disordered" evidence="1">
    <location>
        <begin position="264"/>
        <end position="306"/>
    </location>
</feature>
<feature type="region of interest" description="Disordered" evidence="1">
    <location>
        <begin position="192"/>
        <end position="225"/>
    </location>
</feature>
<evidence type="ECO:0000256" key="1">
    <source>
        <dbReference type="SAM" id="MobiDB-lite"/>
    </source>
</evidence>
<comment type="caution">
    <text evidence="2">The sequence shown here is derived from an EMBL/GenBank/DDBJ whole genome shotgun (WGS) entry which is preliminary data.</text>
</comment>
<evidence type="ECO:0000313" key="3">
    <source>
        <dbReference type="Proteomes" id="UP001218218"/>
    </source>
</evidence>
<reference evidence="2" key="1">
    <citation type="submission" date="2023-03" db="EMBL/GenBank/DDBJ databases">
        <title>Massive genome expansion in bonnet fungi (Mycena s.s.) driven by repeated elements and novel gene families across ecological guilds.</title>
        <authorList>
            <consortium name="Lawrence Berkeley National Laboratory"/>
            <person name="Harder C.B."/>
            <person name="Miyauchi S."/>
            <person name="Viragh M."/>
            <person name="Kuo A."/>
            <person name="Thoen E."/>
            <person name="Andreopoulos B."/>
            <person name="Lu D."/>
            <person name="Skrede I."/>
            <person name="Drula E."/>
            <person name="Henrissat B."/>
            <person name="Morin E."/>
            <person name="Kohler A."/>
            <person name="Barry K."/>
            <person name="LaButti K."/>
            <person name="Morin E."/>
            <person name="Salamov A."/>
            <person name="Lipzen A."/>
            <person name="Mereny Z."/>
            <person name="Hegedus B."/>
            <person name="Baldrian P."/>
            <person name="Stursova M."/>
            <person name="Weitz H."/>
            <person name="Taylor A."/>
            <person name="Grigoriev I.V."/>
            <person name="Nagy L.G."/>
            <person name="Martin F."/>
            <person name="Kauserud H."/>
        </authorList>
    </citation>
    <scope>NUCLEOTIDE SEQUENCE</scope>
    <source>
        <strain evidence="2">CBHHK002</strain>
    </source>
</reference>
<dbReference type="Proteomes" id="UP001218218">
    <property type="component" value="Unassembled WGS sequence"/>
</dbReference>
<feature type="compositionally biased region" description="Low complexity" evidence="1">
    <location>
        <begin position="197"/>
        <end position="225"/>
    </location>
</feature>
<name>A0AAD6ZPA2_9AGAR</name>
<accession>A0AAD6ZPA2</accession>
<evidence type="ECO:0000313" key="2">
    <source>
        <dbReference type="EMBL" id="KAJ7331521.1"/>
    </source>
</evidence>